<proteinExistence type="predicted"/>
<sequence length="108" mass="11749">MTTLAEILTPEGLLPEGFPATSRGLVFGSEVYDLIMSIQTPEMPHRISPVATTDGRYLSCADILSEATRGLYKPIFDQIPPETALSVEVVPWEEALALLPVPDPEDLP</sequence>
<keyword evidence="2" id="KW-1185">Reference proteome</keyword>
<organism evidence="1 2">
    <name type="scientific">Synechococcus phage S-CBWM1</name>
    <dbReference type="NCBI Taxonomy" id="2053653"/>
    <lineage>
        <taxon>Viruses</taxon>
        <taxon>Duplodnaviria</taxon>
        <taxon>Heunggongvirae</taxon>
        <taxon>Uroviricota</taxon>
        <taxon>Caudoviricetes</taxon>
        <taxon>Aokuangvirus</taxon>
        <taxon>Aokuangvirus SCBWM1</taxon>
    </lineage>
</organism>
<gene>
    <name evidence="1" type="ORF">SCBWM1_gp89</name>
</gene>
<name>A0A3G1L3L4_9CAUD</name>
<accession>A0A3G1L3L4</accession>
<evidence type="ECO:0000313" key="1">
    <source>
        <dbReference type="EMBL" id="ATW62773.1"/>
    </source>
</evidence>
<dbReference type="EMBL" id="MG450654">
    <property type="protein sequence ID" value="ATW62773.1"/>
    <property type="molecule type" value="Genomic_DNA"/>
</dbReference>
<reference evidence="1 2" key="1">
    <citation type="journal article" date="2018" name="Environ. Microbiol.">
        <title>Novel phage-host interactions and evolution as revealed by a cyanomyovirus isolated from an estuarine environment.</title>
        <authorList>
            <person name="Xu Y."/>
            <person name="Zhang R."/>
            <person name="Wang N."/>
            <person name="Cai L."/>
            <person name="Tong Y."/>
            <person name="Sun Q."/>
            <person name="Chen F."/>
            <person name="Jiao N."/>
        </authorList>
    </citation>
    <scope>NUCLEOTIDE SEQUENCE [LARGE SCALE GENOMIC DNA]</scope>
</reference>
<dbReference type="Proteomes" id="UP000274731">
    <property type="component" value="Segment"/>
</dbReference>
<evidence type="ECO:0000313" key="2">
    <source>
        <dbReference type="Proteomes" id="UP000274731"/>
    </source>
</evidence>
<protein>
    <submittedName>
        <fullName evidence="1">Uncharacterized protein</fullName>
    </submittedName>
</protein>